<keyword evidence="3" id="KW-1185">Reference proteome</keyword>
<keyword evidence="1" id="KW-1133">Transmembrane helix</keyword>
<proteinExistence type="predicted"/>
<gene>
    <name evidence="2" type="ORF">J2S02_000578</name>
</gene>
<organism evidence="2 3">
    <name type="scientific">Metabacillus niabensis</name>
    <dbReference type="NCBI Taxonomy" id="324854"/>
    <lineage>
        <taxon>Bacteria</taxon>
        <taxon>Bacillati</taxon>
        <taxon>Bacillota</taxon>
        <taxon>Bacilli</taxon>
        <taxon>Bacillales</taxon>
        <taxon>Bacillaceae</taxon>
        <taxon>Metabacillus</taxon>
    </lineage>
</organism>
<feature type="transmembrane region" description="Helical" evidence="1">
    <location>
        <begin position="30"/>
        <end position="49"/>
    </location>
</feature>
<feature type="transmembrane region" description="Helical" evidence="1">
    <location>
        <begin position="283"/>
        <end position="300"/>
    </location>
</feature>
<evidence type="ECO:0000313" key="2">
    <source>
        <dbReference type="EMBL" id="MDQ0224256.1"/>
    </source>
</evidence>
<feature type="transmembrane region" description="Helical" evidence="1">
    <location>
        <begin position="191"/>
        <end position="210"/>
    </location>
</feature>
<keyword evidence="1" id="KW-0472">Membrane</keyword>
<dbReference type="PIRSF" id="PIRSF037259">
    <property type="entry name" value="EcsB_ABC"/>
    <property type="match status" value="1"/>
</dbReference>
<evidence type="ECO:0000313" key="3">
    <source>
        <dbReference type="Proteomes" id="UP001232245"/>
    </source>
</evidence>
<sequence length="408" mass="47746">MKSIDEIWRTRVNHHINETRSYLKYMLNDHLLFVFIFLAAGGAVAYQGWLQTIPENFPAVIIMSITFAFIVLTSSVRTLVKEADVVFLLPMEHQMKGYFQKAFTYSFVTQSFIIVVTFILFAPLYLKITSASGLVFLASLILILIVKFWNLRMGWKMEFFTEASTKWSDLIVRFIMNLCTIFFILSENYPFVLIIFLIMALYDVYFSKLIKPKALKWDQLIKREEEKKQSFYKIANLFTDVPKLKKRAKRRKYLDWLLNQVKYDRQHVFGYLFLRAFLRSGDYSGIVVRLTIIGSIIIFFTSEQVLGNSIVVVLFSFLTGIQIMSLYKHFDLLELPNLYPYAEEKKLASFLQIMFKVLISQSIIYSIVTLLTADFVLFAITLCVNVFFVCIFVFVYMKNRIKKGEKGV</sequence>
<dbReference type="Pfam" id="PF05975">
    <property type="entry name" value="EcsB"/>
    <property type="match status" value="1"/>
</dbReference>
<dbReference type="Proteomes" id="UP001232245">
    <property type="component" value="Unassembled WGS sequence"/>
</dbReference>
<dbReference type="RefSeq" id="WP_095300981.1">
    <property type="nucleotide sequence ID" value="NZ_CADEPK010000143.1"/>
</dbReference>
<feature type="transmembrane region" description="Helical" evidence="1">
    <location>
        <begin position="306"/>
        <end position="327"/>
    </location>
</feature>
<feature type="transmembrane region" description="Helical" evidence="1">
    <location>
        <begin position="375"/>
        <end position="396"/>
    </location>
</feature>
<dbReference type="InterPro" id="IPR010288">
    <property type="entry name" value="EcsB_ABC"/>
</dbReference>
<dbReference type="EMBL" id="JAUSTZ010000001">
    <property type="protein sequence ID" value="MDQ0224256.1"/>
    <property type="molecule type" value="Genomic_DNA"/>
</dbReference>
<protein>
    <submittedName>
        <fullName evidence="2">ABC-2 type transport system permease protein</fullName>
    </submittedName>
</protein>
<accession>A0ABT9YXC4</accession>
<comment type="caution">
    <text evidence="2">The sequence shown here is derived from an EMBL/GenBank/DDBJ whole genome shotgun (WGS) entry which is preliminary data.</text>
</comment>
<evidence type="ECO:0000256" key="1">
    <source>
        <dbReference type="SAM" id="Phobius"/>
    </source>
</evidence>
<feature type="transmembrane region" description="Helical" evidence="1">
    <location>
        <begin position="101"/>
        <end position="122"/>
    </location>
</feature>
<feature type="transmembrane region" description="Helical" evidence="1">
    <location>
        <begin position="128"/>
        <end position="149"/>
    </location>
</feature>
<feature type="transmembrane region" description="Helical" evidence="1">
    <location>
        <begin position="61"/>
        <end position="80"/>
    </location>
</feature>
<keyword evidence="1" id="KW-0812">Transmembrane</keyword>
<name>A0ABT9YXC4_9BACI</name>
<reference evidence="2 3" key="1">
    <citation type="submission" date="2023-07" db="EMBL/GenBank/DDBJ databases">
        <title>Genomic Encyclopedia of Type Strains, Phase IV (KMG-IV): sequencing the most valuable type-strain genomes for metagenomic binning, comparative biology and taxonomic classification.</title>
        <authorList>
            <person name="Goeker M."/>
        </authorList>
    </citation>
    <scope>NUCLEOTIDE SEQUENCE [LARGE SCALE GENOMIC DNA]</scope>
    <source>
        <strain evidence="2 3">DSM 17723</strain>
    </source>
</reference>